<gene>
    <name evidence="1" type="ORF">PF011_g10833</name>
</gene>
<dbReference type="Proteomes" id="UP000460718">
    <property type="component" value="Unassembled WGS sequence"/>
</dbReference>
<dbReference type="AlphaFoldDB" id="A0A6A3KWL5"/>
<protein>
    <submittedName>
        <fullName evidence="1">Uncharacterized protein</fullName>
    </submittedName>
</protein>
<proteinExistence type="predicted"/>
<accession>A0A6A3KWL5</accession>
<sequence>MLKCFRKAIDKGYGIILANLNKNAISMRDGKQRLPIPARPARRSAWTRSGTHHLTLGQARCAGQVPAVGVPRVSALHFSPGQFVAVGGTSKGNGFQCVMIMSAPWTRRRIWPRPTPSRTQTRAASTSTASARTAVYAQLSDSTSMQIDIKGISWKGMEDSKGLTPKLVFIMKVFEYMSTAIFSHENIHLKIINTYEI</sequence>
<dbReference type="EMBL" id="QXFW01000582">
    <property type="protein sequence ID" value="KAE9008103.1"/>
    <property type="molecule type" value="Genomic_DNA"/>
</dbReference>
<comment type="caution">
    <text evidence="1">The sequence shown here is derived from an EMBL/GenBank/DDBJ whole genome shotgun (WGS) entry which is preliminary data.</text>
</comment>
<reference evidence="1 2" key="1">
    <citation type="submission" date="2018-09" db="EMBL/GenBank/DDBJ databases">
        <title>Genomic investigation of the strawberry pathogen Phytophthora fragariae indicates pathogenicity is determined by transcriptional variation in three key races.</title>
        <authorList>
            <person name="Adams T.M."/>
            <person name="Armitage A.D."/>
            <person name="Sobczyk M.K."/>
            <person name="Bates H.J."/>
            <person name="Dunwell J.M."/>
            <person name="Nellist C.F."/>
            <person name="Harrison R.J."/>
        </authorList>
    </citation>
    <scope>NUCLEOTIDE SEQUENCE [LARGE SCALE GENOMIC DNA]</scope>
    <source>
        <strain evidence="1 2">SCRP245</strain>
    </source>
</reference>
<evidence type="ECO:0000313" key="1">
    <source>
        <dbReference type="EMBL" id="KAE9008103.1"/>
    </source>
</evidence>
<organism evidence="1 2">
    <name type="scientific">Phytophthora fragariae</name>
    <dbReference type="NCBI Taxonomy" id="53985"/>
    <lineage>
        <taxon>Eukaryota</taxon>
        <taxon>Sar</taxon>
        <taxon>Stramenopiles</taxon>
        <taxon>Oomycota</taxon>
        <taxon>Peronosporomycetes</taxon>
        <taxon>Peronosporales</taxon>
        <taxon>Peronosporaceae</taxon>
        <taxon>Phytophthora</taxon>
    </lineage>
</organism>
<name>A0A6A3KWL5_9STRA</name>
<evidence type="ECO:0000313" key="2">
    <source>
        <dbReference type="Proteomes" id="UP000460718"/>
    </source>
</evidence>